<dbReference type="InterPro" id="IPR003033">
    <property type="entry name" value="SCP2_sterol-bd_dom"/>
</dbReference>
<dbReference type="InterPro" id="IPR036527">
    <property type="entry name" value="SCP2_sterol-bd_dom_sf"/>
</dbReference>
<gene>
    <name evidence="2" type="ORF">FGL86_13720</name>
</gene>
<dbReference type="AlphaFoldDB" id="A0A5B8SSE6"/>
<sequence length="104" mass="11627">MTSPQIEKLHRRFDPQAAQGMHEVFQFHFSDIPDHFLVIQDGTLEIGEGEHDEPSVSLSMSLDTLRDIMNGEISGMNAFMSGRLKATGNLMLAPKLGQLFPSKR</sequence>
<dbReference type="KEGG" id="paur:FGL86_13720"/>
<dbReference type="Proteomes" id="UP000321272">
    <property type="component" value="Chromosome"/>
</dbReference>
<name>A0A5B8SSE6_9GAMM</name>
<feature type="domain" description="SCP2" evidence="1">
    <location>
        <begin position="14"/>
        <end position="100"/>
    </location>
</feature>
<accession>A0A5B8SSE6</accession>
<dbReference type="RefSeq" id="WP_147185107.1">
    <property type="nucleotide sequence ID" value="NZ_CP042382.1"/>
</dbReference>
<keyword evidence="3" id="KW-1185">Reference proteome</keyword>
<dbReference type="OrthoDB" id="9809312at2"/>
<protein>
    <submittedName>
        <fullName evidence="2">SCP2 sterol-binding domain-containing protein</fullName>
    </submittedName>
</protein>
<dbReference type="SUPFAM" id="SSF55718">
    <property type="entry name" value="SCP-like"/>
    <property type="match status" value="1"/>
</dbReference>
<dbReference type="Pfam" id="PF02036">
    <property type="entry name" value="SCP2"/>
    <property type="match status" value="1"/>
</dbReference>
<organism evidence="2 3">
    <name type="scientific">Pistricoccus aurantiacus</name>
    <dbReference type="NCBI Taxonomy" id="1883414"/>
    <lineage>
        <taxon>Bacteria</taxon>
        <taxon>Pseudomonadati</taxon>
        <taxon>Pseudomonadota</taxon>
        <taxon>Gammaproteobacteria</taxon>
        <taxon>Oceanospirillales</taxon>
        <taxon>Halomonadaceae</taxon>
        <taxon>Pistricoccus</taxon>
    </lineage>
</organism>
<evidence type="ECO:0000313" key="2">
    <source>
        <dbReference type="EMBL" id="QEA40032.1"/>
    </source>
</evidence>
<dbReference type="EMBL" id="CP042382">
    <property type="protein sequence ID" value="QEA40032.1"/>
    <property type="molecule type" value="Genomic_DNA"/>
</dbReference>
<reference evidence="2 3" key="1">
    <citation type="submission" date="2019-06" db="EMBL/GenBank/DDBJ databases">
        <title>Genome analyses of bacteria isolated from kimchi.</title>
        <authorList>
            <person name="Lee S."/>
            <person name="Ahn S."/>
            <person name="Roh S."/>
        </authorList>
    </citation>
    <scope>NUCLEOTIDE SEQUENCE [LARGE SCALE GENOMIC DNA]</scope>
    <source>
        <strain evidence="2 3">CBA4606</strain>
    </source>
</reference>
<evidence type="ECO:0000313" key="3">
    <source>
        <dbReference type="Proteomes" id="UP000321272"/>
    </source>
</evidence>
<evidence type="ECO:0000259" key="1">
    <source>
        <dbReference type="Pfam" id="PF02036"/>
    </source>
</evidence>
<dbReference type="Gene3D" id="3.30.1050.10">
    <property type="entry name" value="SCP2 sterol-binding domain"/>
    <property type="match status" value="1"/>
</dbReference>
<proteinExistence type="predicted"/>